<feature type="region of interest" description="Disordered" evidence="1">
    <location>
        <begin position="118"/>
        <end position="257"/>
    </location>
</feature>
<dbReference type="EMBL" id="BEGY01000135">
    <property type="protein sequence ID" value="GAX84784.1"/>
    <property type="molecule type" value="Genomic_DNA"/>
</dbReference>
<evidence type="ECO:0000313" key="3">
    <source>
        <dbReference type="Proteomes" id="UP000232323"/>
    </source>
</evidence>
<protein>
    <submittedName>
        <fullName evidence="2">Uncharacterized protein</fullName>
    </submittedName>
</protein>
<reference evidence="2 3" key="1">
    <citation type="submission" date="2017-08" db="EMBL/GenBank/DDBJ databases">
        <title>Acidophilic green algal genome provides insights into adaptation to an acidic environment.</title>
        <authorList>
            <person name="Hirooka S."/>
            <person name="Hirose Y."/>
            <person name="Kanesaki Y."/>
            <person name="Higuchi S."/>
            <person name="Fujiwara T."/>
            <person name="Onuma R."/>
            <person name="Era A."/>
            <person name="Ohbayashi R."/>
            <person name="Uzuka A."/>
            <person name="Nozaki H."/>
            <person name="Yoshikawa H."/>
            <person name="Miyagishima S.Y."/>
        </authorList>
    </citation>
    <scope>NUCLEOTIDE SEQUENCE [LARGE SCALE GENOMIC DNA]</scope>
    <source>
        <strain evidence="2 3">NIES-2499</strain>
    </source>
</reference>
<accession>A0A250XNW5</accession>
<feature type="compositionally biased region" description="Basic and acidic residues" evidence="1">
    <location>
        <begin position="120"/>
        <end position="147"/>
    </location>
</feature>
<comment type="caution">
    <text evidence="2">The sequence shown here is derived from an EMBL/GenBank/DDBJ whole genome shotgun (WGS) entry which is preliminary data.</text>
</comment>
<name>A0A250XNW5_9CHLO</name>
<evidence type="ECO:0000256" key="1">
    <source>
        <dbReference type="SAM" id="MobiDB-lite"/>
    </source>
</evidence>
<sequence length="257" mass="29546">MFQNKTDALADVTFAKAATSLPPPYDPSEEYRRILQIASADAKTAARAANAEASGRQLDGYQYLMSREKRVLDTVDRVVNDSIRSDTKRTTVVGMPIQELAMRSVGAVSSLLDDLVASKSRSDPKEVPREQQPREIPREQQPREIPREQQPIEQQPREVPREQQPREIPREQQPREQQPREQQPRDAPREQQPRDAPREQQPQQPPKEVPREPSREQQKGPQNDQRGNDTRSPFQAKPEGDEKYKRYDPVSKSVDRS</sequence>
<dbReference type="Proteomes" id="UP000232323">
    <property type="component" value="Unassembled WGS sequence"/>
</dbReference>
<proteinExistence type="predicted"/>
<feature type="compositionally biased region" description="Basic and acidic residues" evidence="1">
    <location>
        <begin position="155"/>
        <end position="198"/>
    </location>
</feature>
<keyword evidence="3" id="KW-1185">Reference proteome</keyword>
<organism evidence="2 3">
    <name type="scientific">Chlamydomonas eustigma</name>
    <dbReference type="NCBI Taxonomy" id="1157962"/>
    <lineage>
        <taxon>Eukaryota</taxon>
        <taxon>Viridiplantae</taxon>
        <taxon>Chlorophyta</taxon>
        <taxon>core chlorophytes</taxon>
        <taxon>Chlorophyceae</taxon>
        <taxon>CS clade</taxon>
        <taxon>Chlamydomonadales</taxon>
        <taxon>Chlamydomonadaceae</taxon>
        <taxon>Chlamydomonas</taxon>
    </lineage>
</organism>
<feature type="compositionally biased region" description="Polar residues" evidence="1">
    <location>
        <begin position="219"/>
        <end position="233"/>
    </location>
</feature>
<gene>
    <name evidence="2" type="ORF">CEUSTIGMA_g12206.t1</name>
</gene>
<dbReference type="AlphaFoldDB" id="A0A250XNW5"/>
<evidence type="ECO:0000313" key="2">
    <source>
        <dbReference type="EMBL" id="GAX84784.1"/>
    </source>
</evidence>
<feature type="compositionally biased region" description="Basic and acidic residues" evidence="1">
    <location>
        <begin position="208"/>
        <end position="218"/>
    </location>
</feature>
<dbReference type="STRING" id="1157962.A0A250XNW5"/>
<feature type="compositionally biased region" description="Basic and acidic residues" evidence="1">
    <location>
        <begin position="238"/>
        <end position="257"/>
    </location>
</feature>